<protein>
    <submittedName>
        <fullName evidence="1">Uncharacterized protein</fullName>
    </submittedName>
</protein>
<gene>
    <name evidence="1" type="ORF">JTE90_000204</name>
</gene>
<comment type="caution">
    <text evidence="1">The sequence shown here is derived from an EMBL/GenBank/DDBJ whole genome shotgun (WGS) entry which is preliminary data.</text>
</comment>
<proteinExistence type="predicted"/>
<accession>A0AAV6VAD5</accession>
<keyword evidence="2" id="KW-1185">Reference proteome</keyword>
<dbReference type="Proteomes" id="UP000827092">
    <property type="component" value="Unassembled WGS sequence"/>
</dbReference>
<evidence type="ECO:0000313" key="1">
    <source>
        <dbReference type="EMBL" id="KAG8193564.1"/>
    </source>
</evidence>
<reference evidence="1 2" key="1">
    <citation type="journal article" date="2022" name="Nat. Ecol. Evol.">
        <title>A masculinizing supergene underlies an exaggerated male reproductive morph in a spider.</title>
        <authorList>
            <person name="Hendrickx F."/>
            <person name="De Corte Z."/>
            <person name="Sonet G."/>
            <person name="Van Belleghem S.M."/>
            <person name="Kostlbacher S."/>
            <person name="Vangestel C."/>
        </authorList>
    </citation>
    <scope>NUCLEOTIDE SEQUENCE [LARGE SCALE GENOMIC DNA]</scope>
    <source>
        <strain evidence="1">W744_W776</strain>
    </source>
</reference>
<dbReference type="EMBL" id="JAFNEN010000118">
    <property type="protein sequence ID" value="KAG8193564.1"/>
    <property type="molecule type" value="Genomic_DNA"/>
</dbReference>
<dbReference type="AlphaFoldDB" id="A0AAV6VAD5"/>
<name>A0AAV6VAD5_9ARAC</name>
<sequence>MLMIPFDEVNVISMEMRVGRLGMRDRERREPVLKRTARAMAGESTDAAARILREKEGQSADDFNLYLH</sequence>
<organism evidence="1 2">
    <name type="scientific">Oedothorax gibbosus</name>
    <dbReference type="NCBI Taxonomy" id="931172"/>
    <lineage>
        <taxon>Eukaryota</taxon>
        <taxon>Metazoa</taxon>
        <taxon>Ecdysozoa</taxon>
        <taxon>Arthropoda</taxon>
        <taxon>Chelicerata</taxon>
        <taxon>Arachnida</taxon>
        <taxon>Araneae</taxon>
        <taxon>Araneomorphae</taxon>
        <taxon>Entelegynae</taxon>
        <taxon>Araneoidea</taxon>
        <taxon>Linyphiidae</taxon>
        <taxon>Erigoninae</taxon>
        <taxon>Oedothorax</taxon>
    </lineage>
</organism>
<evidence type="ECO:0000313" key="2">
    <source>
        <dbReference type="Proteomes" id="UP000827092"/>
    </source>
</evidence>